<reference evidence="3 4" key="1">
    <citation type="submission" date="2015-12" db="EMBL/GenBank/DDBJ databases">
        <title>The genome of Folsomia candida.</title>
        <authorList>
            <person name="Faddeeva A."/>
            <person name="Derks M.F."/>
            <person name="Anvar Y."/>
            <person name="Smit S."/>
            <person name="Van Straalen N."/>
            <person name="Roelofs D."/>
        </authorList>
    </citation>
    <scope>NUCLEOTIDE SEQUENCE [LARGE SCALE GENOMIC DNA]</scope>
    <source>
        <strain evidence="3 4">VU population</strain>
        <tissue evidence="3">Whole body</tissue>
    </source>
</reference>
<accession>A0A226DQV8</accession>
<evidence type="ECO:0000256" key="2">
    <source>
        <dbReference type="SAM" id="SignalP"/>
    </source>
</evidence>
<name>A0A226DQV8_FOLCA</name>
<comment type="caution">
    <text evidence="3">The sequence shown here is derived from an EMBL/GenBank/DDBJ whole genome shotgun (WGS) entry which is preliminary data.</text>
</comment>
<evidence type="ECO:0000313" key="4">
    <source>
        <dbReference type="Proteomes" id="UP000198287"/>
    </source>
</evidence>
<protein>
    <submittedName>
        <fullName evidence="3">Uncharacterized protein</fullName>
    </submittedName>
</protein>
<evidence type="ECO:0000256" key="1">
    <source>
        <dbReference type="SAM" id="Phobius"/>
    </source>
</evidence>
<sequence>MTFNKHLICWLAILTFSVGRSSAGTLVKQNGTDFFSSRAINSRPFVGNPPGQDGNFDSSPFVQSKWTIWDKPQDQLAVEGGQNVRGTLRESKNYYGTRPIMGSSLNKEIPAMSYSFPNGNTGSSPTQRQDCNSNTQVTVFPIIMVLIAAIAGLITVAIVWLIARKWTDYGSTSSTGHQYSGYNNGYNNGRGISQNLPAILKNFDFDQLTNLVIKGIETYRSSIEKKSA</sequence>
<keyword evidence="1" id="KW-0472">Membrane</keyword>
<keyword evidence="2" id="KW-0732">Signal</keyword>
<dbReference type="Proteomes" id="UP000198287">
    <property type="component" value="Unassembled WGS sequence"/>
</dbReference>
<feature type="chain" id="PRO_5012420602" evidence="2">
    <location>
        <begin position="24"/>
        <end position="228"/>
    </location>
</feature>
<keyword evidence="1" id="KW-1133">Transmembrane helix</keyword>
<gene>
    <name evidence="3" type="ORF">Fcan01_18740</name>
</gene>
<feature type="transmembrane region" description="Helical" evidence="1">
    <location>
        <begin position="139"/>
        <end position="163"/>
    </location>
</feature>
<dbReference type="EMBL" id="LNIX01000015">
    <property type="protein sequence ID" value="OXA46586.1"/>
    <property type="molecule type" value="Genomic_DNA"/>
</dbReference>
<feature type="signal peptide" evidence="2">
    <location>
        <begin position="1"/>
        <end position="23"/>
    </location>
</feature>
<evidence type="ECO:0000313" key="3">
    <source>
        <dbReference type="EMBL" id="OXA46586.1"/>
    </source>
</evidence>
<keyword evidence="1" id="KW-0812">Transmembrane</keyword>
<dbReference type="AlphaFoldDB" id="A0A226DQV8"/>
<proteinExistence type="predicted"/>
<organism evidence="3 4">
    <name type="scientific">Folsomia candida</name>
    <name type="common">Springtail</name>
    <dbReference type="NCBI Taxonomy" id="158441"/>
    <lineage>
        <taxon>Eukaryota</taxon>
        <taxon>Metazoa</taxon>
        <taxon>Ecdysozoa</taxon>
        <taxon>Arthropoda</taxon>
        <taxon>Hexapoda</taxon>
        <taxon>Collembola</taxon>
        <taxon>Entomobryomorpha</taxon>
        <taxon>Isotomoidea</taxon>
        <taxon>Isotomidae</taxon>
        <taxon>Proisotominae</taxon>
        <taxon>Folsomia</taxon>
    </lineage>
</organism>
<keyword evidence="4" id="KW-1185">Reference proteome</keyword>